<sequence>MTSSRDILRQEVSPHYSEPEVHPLVSPRHEDVPTWNILPSYQLYEATFSKTLSISKEDLKLDPPSYEQSSPNELLGTGDGYFAGVSIPSSNDQPARSTTISPTSSTSTPASSYPAESSRWENSILGNTHKLKRVGTQKQPHPLKINIQLIDGPGEIGKVPNLIEDPFEIEYQQGDSLFGYVTVRNDSSADVPFNMFSVVFEGKVSVMNTIGDTIDSKCPLIFYKFLNMFDYNASWTPAFIDTNVRESGIDPIDGTTLQFPMERVFAPKTTYKKFFTFTIPEKLLDCACEIHNLSQHCEALPTIGLAREQFLIELRRLREQQRPPVSAQSTRPQLKATSSSSSIGSKNGVHKVLKTRIKDFSFPDTAISYSIEARVVGKASDYPKIFKDSIQDEFVLVNESSCYVRLIPRERLSQDVSKDQILRESKLVYENIISRIDESLENDQTSGKTPMRKSSTRKLPHLYKPMEKLSISSPPIYSLTIPCIKKATLTSAAKSIGVISLSTPKRTYVLPYVTHETKATKKINSRITIPLDFTFQGTKSPPELKNISVELIAFTYRSKKYPVPIEFYHDLLFTNSSSTNQSFEHIVTNKFQRYLTTINKLSQVVGWENINVSKQLFMDIKSLAKLQPKYTSIRADHVEISPLKWCKTSGANSSEYSGETVVSINEKTFHTESDICLVPSFQSCIIGRLYYLKITISMQHAEPIVMKIPINIEKS</sequence>
<dbReference type="InterPro" id="IPR039634">
    <property type="entry name" value="Bul1-like"/>
</dbReference>
<evidence type="ECO:0000313" key="5">
    <source>
        <dbReference type="Proteomes" id="UP001497600"/>
    </source>
</evidence>
<dbReference type="Pfam" id="PF04426">
    <property type="entry name" value="Bul1_C"/>
    <property type="match status" value="2"/>
</dbReference>
<evidence type="ECO:0000259" key="3">
    <source>
        <dbReference type="Pfam" id="PF04426"/>
    </source>
</evidence>
<dbReference type="EMBL" id="OZ004253">
    <property type="protein sequence ID" value="CAK7893229.1"/>
    <property type="molecule type" value="Genomic_DNA"/>
</dbReference>
<evidence type="ECO:0000313" key="4">
    <source>
        <dbReference type="EMBL" id="CAK7893229.1"/>
    </source>
</evidence>
<protein>
    <recommendedName>
        <fullName evidence="6">Bul1 C-terminal domain-containing protein</fullName>
    </recommendedName>
</protein>
<dbReference type="Proteomes" id="UP001497600">
    <property type="component" value="Chromosome A"/>
</dbReference>
<organism evidence="4 5">
    <name type="scientific">[Candida] anglica</name>
    <dbReference type="NCBI Taxonomy" id="148631"/>
    <lineage>
        <taxon>Eukaryota</taxon>
        <taxon>Fungi</taxon>
        <taxon>Dikarya</taxon>
        <taxon>Ascomycota</taxon>
        <taxon>Saccharomycotina</taxon>
        <taxon>Pichiomycetes</taxon>
        <taxon>Debaryomycetaceae</taxon>
        <taxon>Kurtzmaniella</taxon>
    </lineage>
</organism>
<feature type="region of interest" description="Disordered" evidence="1">
    <location>
        <begin position="61"/>
        <end position="118"/>
    </location>
</feature>
<evidence type="ECO:0000256" key="1">
    <source>
        <dbReference type="SAM" id="MobiDB-lite"/>
    </source>
</evidence>
<feature type="compositionally biased region" description="Basic and acidic residues" evidence="1">
    <location>
        <begin position="17"/>
        <end position="32"/>
    </location>
</feature>
<dbReference type="InterPro" id="IPR007519">
    <property type="entry name" value="Bul1_N"/>
</dbReference>
<feature type="compositionally biased region" description="Low complexity" evidence="1">
    <location>
        <begin position="94"/>
        <end position="117"/>
    </location>
</feature>
<reference evidence="4 5" key="1">
    <citation type="submission" date="2024-01" db="EMBL/GenBank/DDBJ databases">
        <authorList>
            <consortium name="Genoscope - CEA"/>
            <person name="William W."/>
        </authorList>
    </citation>
    <scope>NUCLEOTIDE SEQUENCE [LARGE SCALE GENOMIC DNA]</scope>
    <source>
        <strain evidence="4 5">29B2s-10</strain>
    </source>
</reference>
<dbReference type="Pfam" id="PF04425">
    <property type="entry name" value="Bul1_N"/>
    <property type="match status" value="1"/>
</dbReference>
<feature type="domain" description="Bul1 N-terminal" evidence="2">
    <location>
        <begin position="28"/>
        <end position="443"/>
    </location>
</feature>
<feature type="compositionally biased region" description="Polar residues" evidence="1">
    <location>
        <begin position="326"/>
        <end position="337"/>
    </location>
</feature>
<gene>
    <name evidence="4" type="ORF">CAAN4_A06370</name>
</gene>
<dbReference type="PANTHER" id="PTHR31904">
    <property type="entry name" value="BYPASS OF STOP CODON PROTEIN 5-RELATED"/>
    <property type="match status" value="1"/>
</dbReference>
<feature type="domain" description="Bul1 C-terminal" evidence="3">
    <location>
        <begin position="652"/>
        <end position="714"/>
    </location>
</feature>
<keyword evidence="5" id="KW-1185">Reference proteome</keyword>
<evidence type="ECO:0008006" key="6">
    <source>
        <dbReference type="Google" id="ProtNLM"/>
    </source>
</evidence>
<dbReference type="PANTHER" id="PTHR31904:SF1">
    <property type="entry name" value="BYPASS OF STOP CODON PROTEIN 5-RELATED"/>
    <property type="match status" value="1"/>
</dbReference>
<proteinExistence type="predicted"/>
<feature type="region of interest" description="Disordered" evidence="1">
    <location>
        <begin position="321"/>
        <end position="346"/>
    </location>
</feature>
<accession>A0ABP0EAA0</accession>
<feature type="domain" description="Bul1 C-terminal" evidence="3">
    <location>
        <begin position="538"/>
        <end position="633"/>
    </location>
</feature>
<name>A0ABP0EAA0_9ASCO</name>
<evidence type="ECO:0000259" key="2">
    <source>
        <dbReference type="Pfam" id="PF04425"/>
    </source>
</evidence>
<feature type="region of interest" description="Disordered" evidence="1">
    <location>
        <begin position="1"/>
        <end position="32"/>
    </location>
</feature>
<dbReference type="InterPro" id="IPR022794">
    <property type="entry name" value="Bul1_C"/>
</dbReference>